<dbReference type="PANTHER" id="PTHR36441:SF1">
    <property type="entry name" value="DUF503 DOMAIN-CONTAINING PROTEIN"/>
    <property type="match status" value="1"/>
</dbReference>
<dbReference type="AlphaFoldDB" id="A0A2T4ZAN8"/>
<dbReference type="Proteomes" id="UP000241639">
    <property type="component" value="Unassembled WGS sequence"/>
</dbReference>
<dbReference type="Gene3D" id="3.30.70.1120">
    <property type="entry name" value="TT1725-like"/>
    <property type="match status" value="1"/>
</dbReference>
<keyword evidence="2" id="KW-1185">Reference proteome</keyword>
<evidence type="ECO:0000313" key="2">
    <source>
        <dbReference type="Proteomes" id="UP000241639"/>
    </source>
</evidence>
<dbReference type="InterPro" id="IPR036746">
    <property type="entry name" value="TT1725-like_sf"/>
</dbReference>
<reference evidence="1 2" key="1">
    <citation type="submission" date="2018-04" db="EMBL/GenBank/DDBJ databases">
        <title>Genomic Encyclopedia of Archaeal and Bacterial Type Strains, Phase II (KMG-II): from individual species to whole genera.</title>
        <authorList>
            <person name="Goeker M."/>
        </authorList>
    </citation>
    <scope>NUCLEOTIDE SEQUENCE [LARGE SCALE GENOMIC DNA]</scope>
    <source>
        <strain evidence="1 2">DSM 45169</strain>
    </source>
</reference>
<proteinExistence type="predicted"/>
<evidence type="ECO:0008006" key="3">
    <source>
        <dbReference type="Google" id="ProtNLM"/>
    </source>
</evidence>
<comment type="caution">
    <text evidence="1">The sequence shown here is derived from an EMBL/GenBank/DDBJ whole genome shotgun (WGS) entry which is preliminary data.</text>
</comment>
<dbReference type="RefSeq" id="WP_107725701.1">
    <property type="nucleotide sequence ID" value="NZ_PZZP01000001.1"/>
</dbReference>
<dbReference type="PANTHER" id="PTHR36441">
    <property type="entry name" value="HYPOTHETICAL CYTOSOLIC PROTEIN"/>
    <property type="match status" value="1"/>
</dbReference>
<organism evidence="1 2">
    <name type="scientific">Desmospora activa DSM 45169</name>
    <dbReference type="NCBI Taxonomy" id="1121389"/>
    <lineage>
        <taxon>Bacteria</taxon>
        <taxon>Bacillati</taxon>
        <taxon>Bacillota</taxon>
        <taxon>Bacilli</taxon>
        <taxon>Bacillales</taxon>
        <taxon>Thermoactinomycetaceae</taxon>
        <taxon>Desmospora</taxon>
    </lineage>
</organism>
<dbReference type="Pfam" id="PF04456">
    <property type="entry name" value="DUF503"/>
    <property type="match status" value="1"/>
</dbReference>
<name>A0A2T4ZAN8_9BACL</name>
<accession>A0A2T4ZAN8</accession>
<dbReference type="OrthoDB" id="9809023at2"/>
<dbReference type="EMBL" id="PZZP01000001">
    <property type="protein sequence ID" value="PTM58961.1"/>
    <property type="molecule type" value="Genomic_DNA"/>
</dbReference>
<dbReference type="SUPFAM" id="SSF103007">
    <property type="entry name" value="Hypothetical protein TT1725"/>
    <property type="match status" value="1"/>
</dbReference>
<gene>
    <name evidence="1" type="ORF">C8J48_1560</name>
</gene>
<dbReference type="InterPro" id="IPR007546">
    <property type="entry name" value="DUF503"/>
</dbReference>
<protein>
    <recommendedName>
        <fullName evidence="3">YlxP-like protein</fullName>
    </recommendedName>
</protein>
<evidence type="ECO:0000313" key="1">
    <source>
        <dbReference type="EMBL" id="PTM58961.1"/>
    </source>
</evidence>
<sequence>MAAVVGLLECRCRMMGSTSLKDKRRAVKSGLARVRQRLGLSAAEVGEQDDRQWAQLAVAAVSSSRVLVEKELNTALRLLEEVEGLEIIDAEITYL</sequence>